<keyword evidence="1" id="KW-0812">Transmembrane</keyword>
<proteinExistence type="predicted"/>
<sequence>MCLAHVGMLVILQKLRSRENSVHSLYFFHSNYKRKFKNNSGYFIFIINQFSVCFILCFISRSSTSFTVFYRNIEKAENVERETRSAIFKRRLWATTATSEKVTAVRVFEQDVNKRRRQ</sequence>
<keyword evidence="1" id="KW-1133">Transmembrane helix</keyword>
<keyword evidence="3" id="KW-1185">Reference proteome</keyword>
<reference evidence="3" key="1">
    <citation type="journal article" date="2017" name="Nature">
        <title>The sunflower genome provides insights into oil metabolism, flowering and Asterid evolution.</title>
        <authorList>
            <person name="Badouin H."/>
            <person name="Gouzy J."/>
            <person name="Grassa C.J."/>
            <person name="Murat F."/>
            <person name="Staton S.E."/>
            <person name="Cottret L."/>
            <person name="Lelandais-Briere C."/>
            <person name="Owens G.L."/>
            <person name="Carrere S."/>
            <person name="Mayjonade B."/>
            <person name="Legrand L."/>
            <person name="Gill N."/>
            <person name="Kane N.C."/>
            <person name="Bowers J.E."/>
            <person name="Hubner S."/>
            <person name="Bellec A."/>
            <person name="Berard A."/>
            <person name="Berges H."/>
            <person name="Blanchet N."/>
            <person name="Boniface M.C."/>
            <person name="Brunel D."/>
            <person name="Catrice O."/>
            <person name="Chaidir N."/>
            <person name="Claudel C."/>
            <person name="Donnadieu C."/>
            <person name="Faraut T."/>
            <person name="Fievet G."/>
            <person name="Helmstetter N."/>
            <person name="King M."/>
            <person name="Knapp S.J."/>
            <person name="Lai Z."/>
            <person name="Le Paslier M.C."/>
            <person name="Lippi Y."/>
            <person name="Lorenzon L."/>
            <person name="Mandel J.R."/>
            <person name="Marage G."/>
            <person name="Marchand G."/>
            <person name="Marquand E."/>
            <person name="Bret-Mestries E."/>
            <person name="Morien E."/>
            <person name="Nambeesan S."/>
            <person name="Nguyen T."/>
            <person name="Pegot-Espagnet P."/>
            <person name="Pouilly N."/>
            <person name="Raftis F."/>
            <person name="Sallet E."/>
            <person name="Schiex T."/>
            <person name="Thomas J."/>
            <person name="Vandecasteele C."/>
            <person name="Vares D."/>
            <person name="Vear F."/>
            <person name="Vautrin S."/>
            <person name="Crespi M."/>
            <person name="Mangin B."/>
            <person name="Burke J.M."/>
            <person name="Salse J."/>
            <person name="Munos S."/>
            <person name="Vincourt P."/>
            <person name="Rieseberg L.H."/>
            <person name="Langlade N.B."/>
        </authorList>
    </citation>
    <scope>NUCLEOTIDE SEQUENCE [LARGE SCALE GENOMIC DNA]</scope>
    <source>
        <strain evidence="3">cv. SF193</strain>
    </source>
</reference>
<feature type="transmembrane region" description="Helical" evidence="1">
    <location>
        <begin position="41"/>
        <end position="59"/>
    </location>
</feature>
<evidence type="ECO:0000313" key="3">
    <source>
        <dbReference type="Proteomes" id="UP000215914"/>
    </source>
</evidence>
<dbReference type="InParanoid" id="A0A251VP48"/>
<organism evidence="2 3">
    <name type="scientific">Helianthus annuus</name>
    <name type="common">Common sunflower</name>
    <dbReference type="NCBI Taxonomy" id="4232"/>
    <lineage>
        <taxon>Eukaryota</taxon>
        <taxon>Viridiplantae</taxon>
        <taxon>Streptophyta</taxon>
        <taxon>Embryophyta</taxon>
        <taxon>Tracheophyta</taxon>
        <taxon>Spermatophyta</taxon>
        <taxon>Magnoliopsida</taxon>
        <taxon>eudicotyledons</taxon>
        <taxon>Gunneridae</taxon>
        <taxon>Pentapetalae</taxon>
        <taxon>asterids</taxon>
        <taxon>campanulids</taxon>
        <taxon>Asterales</taxon>
        <taxon>Asteraceae</taxon>
        <taxon>Asteroideae</taxon>
        <taxon>Heliantheae alliance</taxon>
        <taxon>Heliantheae</taxon>
        <taxon>Helianthus</taxon>
    </lineage>
</organism>
<evidence type="ECO:0000256" key="1">
    <source>
        <dbReference type="SAM" id="Phobius"/>
    </source>
</evidence>
<name>A0A251VP48_HELAN</name>
<evidence type="ECO:0000313" key="2">
    <source>
        <dbReference type="EMBL" id="OTG37360.1"/>
    </source>
</evidence>
<dbReference type="Proteomes" id="UP000215914">
    <property type="component" value="Chromosome 1"/>
</dbReference>
<gene>
    <name evidence="2" type="ORF">HannXRQ_Chr01g0017951</name>
</gene>
<dbReference type="EMBL" id="CM007890">
    <property type="protein sequence ID" value="OTG37360.1"/>
    <property type="molecule type" value="Genomic_DNA"/>
</dbReference>
<keyword evidence="1" id="KW-0472">Membrane</keyword>
<protein>
    <submittedName>
        <fullName evidence="2">Uncharacterized protein</fullName>
    </submittedName>
</protein>
<dbReference type="AlphaFoldDB" id="A0A251VP48"/>
<accession>A0A251VP48</accession>